<proteinExistence type="predicted"/>
<dbReference type="GO" id="GO:0051539">
    <property type="term" value="F:4 iron, 4 sulfur cluster binding"/>
    <property type="evidence" value="ECO:0007669"/>
    <property type="project" value="InterPro"/>
</dbReference>
<dbReference type="InterPro" id="IPR044811">
    <property type="entry name" value="DME/ROS1"/>
</dbReference>
<dbReference type="SUPFAM" id="SSF48150">
    <property type="entry name" value="DNA-glycosylase"/>
    <property type="match status" value="1"/>
</dbReference>
<dbReference type="GO" id="GO:0019104">
    <property type="term" value="F:DNA N-glycosylase activity"/>
    <property type="evidence" value="ECO:0007669"/>
    <property type="project" value="InterPro"/>
</dbReference>
<evidence type="ECO:0008006" key="2">
    <source>
        <dbReference type="Google" id="ProtNLM"/>
    </source>
</evidence>
<dbReference type="GO" id="GO:0141166">
    <property type="term" value="P:chromosomal 5-methylcytosine DNA demethylation pathway"/>
    <property type="evidence" value="ECO:0007669"/>
    <property type="project" value="InterPro"/>
</dbReference>
<dbReference type="EMBL" id="GBRH01221345">
    <property type="protein sequence ID" value="JAD76550.1"/>
    <property type="molecule type" value="Transcribed_RNA"/>
</dbReference>
<dbReference type="PANTHER" id="PTHR46213:SF4">
    <property type="entry name" value="OS02G0496500 PROTEIN"/>
    <property type="match status" value="1"/>
</dbReference>
<dbReference type="SMART" id="SM00525">
    <property type="entry name" value="FES"/>
    <property type="match status" value="1"/>
</dbReference>
<dbReference type="InterPro" id="IPR011257">
    <property type="entry name" value="DNA_glycosylase"/>
</dbReference>
<dbReference type="GO" id="GO:0006281">
    <property type="term" value="P:DNA repair"/>
    <property type="evidence" value="ECO:0007669"/>
    <property type="project" value="InterPro"/>
</dbReference>
<organism evidence="1">
    <name type="scientific">Arundo donax</name>
    <name type="common">Giant reed</name>
    <name type="synonym">Donax arundinaceus</name>
    <dbReference type="NCBI Taxonomy" id="35708"/>
    <lineage>
        <taxon>Eukaryota</taxon>
        <taxon>Viridiplantae</taxon>
        <taxon>Streptophyta</taxon>
        <taxon>Embryophyta</taxon>
        <taxon>Tracheophyta</taxon>
        <taxon>Spermatophyta</taxon>
        <taxon>Magnoliopsida</taxon>
        <taxon>Liliopsida</taxon>
        <taxon>Poales</taxon>
        <taxon>Poaceae</taxon>
        <taxon>PACMAD clade</taxon>
        <taxon>Arundinoideae</taxon>
        <taxon>Arundineae</taxon>
        <taxon>Arundo</taxon>
    </lineage>
</organism>
<reference evidence="1" key="1">
    <citation type="submission" date="2014-09" db="EMBL/GenBank/DDBJ databases">
        <authorList>
            <person name="Magalhaes I.L.F."/>
            <person name="Oliveira U."/>
            <person name="Santos F.R."/>
            <person name="Vidigal T.H.D.A."/>
            <person name="Brescovit A.D."/>
            <person name="Santos A.J."/>
        </authorList>
    </citation>
    <scope>NUCLEOTIDE SEQUENCE</scope>
    <source>
        <tissue evidence="1">Shoot tissue taken approximately 20 cm above the soil surface</tissue>
    </source>
</reference>
<dbReference type="Gene3D" id="1.10.1670.10">
    <property type="entry name" value="Helix-hairpin-Helix base-excision DNA repair enzymes (C-terminal)"/>
    <property type="match status" value="1"/>
</dbReference>
<reference evidence="1" key="2">
    <citation type="journal article" date="2015" name="Data Brief">
        <title>Shoot transcriptome of the giant reed, Arundo donax.</title>
        <authorList>
            <person name="Barrero R.A."/>
            <person name="Guerrero F.D."/>
            <person name="Moolhuijzen P."/>
            <person name="Goolsby J.A."/>
            <person name="Tidwell J."/>
            <person name="Bellgard S.E."/>
            <person name="Bellgard M.I."/>
        </authorList>
    </citation>
    <scope>NUCLEOTIDE SEQUENCE</scope>
    <source>
        <tissue evidence="1">Shoot tissue taken approximately 20 cm above the soil surface</tissue>
    </source>
</reference>
<dbReference type="InterPro" id="IPR023170">
    <property type="entry name" value="HhH_base_excis_C"/>
</dbReference>
<dbReference type="InterPro" id="IPR003651">
    <property type="entry name" value="Endonuclease3_FeS-loop_motif"/>
</dbReference>
<dbReference type="GO" id="GO:0035514">
    <property type="term" value="F:DNA demethylase activity"/>
    <property type="evidence" value="ECO:0007669"/>
    <property type="project" value="InterPro"/>
</dbReference>
<protein>
    <recommendedName>
        <fullName evidence="2">Demeter RRM-fold domain-containing protein</fullName>
    </recommendedName>
</protein>
<accession>A0A0A9CT36</accession>
<name>A0A0A9CT36_ARUDO</name>
<dbReference type="AlphaFoldDB" id="A0A0A9CT36"/>
<evidence type="ECO:0000313" key="1">
    <source>
        <dbReference type="EMBL" id="JAD76550.1"/>
    </source>
</evidence>
<dbReference type="PANTHER" id="PTHR46213">
    <property type="entry name" value="TRANSCRIPTIONAL ACTIVATOR DEMETER"/>
    <property type="match status" value="1"/>
</dbReference>
<sequence>MACRIQAFLKRVKEDHGSFDLDWLRYVPRESAKNYLLSIHGLGDKSVDCIRLLSLRHKAFPVDVNVARIVTRLGWVKLQPLDDGSTPFHLVNLYPIMRDVQRYLWPRLCTINKEKLYELHCHMITFGKVMCTKINPNCSACPFSEKCKYYTSSLARLLLPPVEEHKQERSKEQTSMVISGGLLLSNGSCMPSAQHICQHQIETSRTAEKQPTHDCEPIIEMPPSPEHGYEEAPNEQEEPYEDDLCDLEDIVPEGVQYDAEVDISSSKHVVNNVSWTPNFGKDLVLINPQCSFGQNKKLKNIGRLRTEHNAYVLPDDHAILEVFEERVPEDPCPYLLIIISCPNDYTVEGTILVSNCILESFGEKLAARNRILLNQVKIQHLGNFVSKQN</sequence>